<keyword evidence="1" id="KW-1277">Toxin-antitoxin system</keyword>
<dbReference type="AlphaFoldDB" id="A0A420XK28"/>
<accession>A0A420XK28</accession>
<comment type="caution">
    <text evidence="2">The sequence shown here is derived from an EMBL/GenBank/DDBJ whole genome shotgun (WGS) entry which is preliminary data.</text>
</comment>
<organism evidence="2 3">
    <name type="scientific">Otariodibacter oris</name>
    <dbReference type="NCBI Taxonomy" id="1032623"/>
    <lineage>
        <taxon>Bacteria</taxon>
        <taxon>Pseudomonadati</taxon>
        <taxon>Pseudomonadota</taxon>
        <taxon>Gammaproteobacteria</taxon>
        <taxon>Pasteurellales</taxon>
        <taxon>Pasteurellaceae</taxon>
        <taxon>Otariodibacter</taxon>
    </lineage>
</organism>
<proteinExistence type="predicted"/>
<gene>
    <name evidence="2" type="ORF">DES31_0006</name>
</gene>
<dbReference type="Proteomes" id="UP000280099">
    <property type="component" value="Unassembled WGS sequence"/>
</dbReference>
<dbReference type="Gene3D" id="3.30.2310.20">
    <property type="entry name" value="RelE-like"/>
    <property type="match status" value="1"/>
</dbReference>
<dbReference type="EMBL" id="RBJC01000002">
    <property type="protein sequence ID" value="RKR78590.1"/>
    <property type="molecule type" value="Genomic_DNA"/>
</dbReference>
<dbReference type="RefSeq" id="WP_121120752.1">
    <property type="nucleotide sequence ID" value="NZ_RBJC01000002.1"/>
</dbReference>
<dbReference type="OrthoDB" id="5690864at2"/>
<reference evidence="2 3" key="1">
    <citation type="submission" date="2018-10" db="EMBL/GenBank/DDBJ databases">
        <title>Genomic Encyclopedia of Type Strains, Phase IV (KMG-IV): sequencing the most valuable type-strain genomes for metagenomic binning, comparative biology and taxonomic classification.</title>
        <authorList>
            <person name="Goeker M."/>
        </authorList>
    </citation>
    <scope>NUCLEOTIDE SEQUENCE [LARGE SCALE GENOMIC DNA]</scope>
    <source>
        <strain evidence="2 3">DSM 23800</strain>
    </source>
</reference>
<name>A0A420XK28_9PAST</name>
<dbReference type="Pfam" id="PF05016">
    <property type="entry name" value="ParE_toxin"/>
    <property type="match status" value="1"/>
</dbReference>
<evidence type="ECO:0000313" key="3">
    <source>
        <dbReference type="Proteomes" id="UP000280099"/>
    </source>
</evidence>
<dbReference type="InterPro" id="IPR007712">
    <property type="entry name" value="RelE/ParE_toxin"/>
</dbReference>
<dbReference type="InterPro" id="IPR035093">
    <property type="entry name" value="RelE/ParE_toxin_dom_sf"/>
</dbReference>
<keyword evidence="3" id="KW-1185">Reference proteome</keyword>
<evidence type="ECO:0000256" key="1">
    <source>
        <dbReference type="ARBA" id="ARBA00022649"/>
    </source>
</evidence>
<evidence type="ECO:0000313" key="2">
    <source>
        <dbReference type="EMBL" id="RKR78590.1"/>
    </source>
</evidence>
<sequence length="99" mass="11497">MAKKIIITRKAQANINEIINGVIEYTGHASSGIKLYKELYEKFELIGFLPKSGKLRNDGSDHRELFCRSTYRIVYRELEDSIQIITVVHARKKYPILNK</sequence>
<protein>
    <submittedName>
        <fullName evidence="2">Plasmid stabilization system protein ParE</fullName>
    </submittedName>
</protein>